<keyword evidence="2" id="KW-1185">Reference proteome</keyword>
<name>A0A250XUI6_9CHLO</name>
<accession>A0A250XUI6</accession>
<organism evidence="1 2">
    <name type="scientific">Chlamydomonas eustigma</name>
    <dbReference type="NCBI Taxonomy" id="1157962"/>
    <lineage>
        <taxon>Eukaryota</taxon>
        <taxon>Viridiplantae</taxon>
        <taxon>Chlorophyta</taxon>
        <taxon>core chlorophytes</taxon>
        <taxon>Chlorophyceae</taxon>
        <taxon>CS clade</taxon>
        <taxon>Chlamydomonadales</taxon>
        <taxon>Chlamydomonadaceae</taxon>
        <taxon>Chlamydomonas</taxon>
    </lineage>
</organism>
<gene>
    <name evidence="1" type="ORF">CEUSTIGMA_g13889.t1</name>
</gene>
<reference evidence="1 2" key="1">
    <citation type="submission" date="2017-08" db="EMBL/GenBank/DDBJ databases">
        <title>Acidophilic green algal genome provides insights into adaptation to an acidic environment.</title>
        <authorList>
            <person name="Hirooka S."/>
            <person name="Hirose Y."/>
            <person name="Kanesaki Y."/>
            <person name="Higuchi S."/>
            <person name="Fujiwara T."/>
            <person name="Onuma R."/>
            <person name="Era A."/>
            <person name="Ohbayashi R."/>
            <person name="Uzuka A."/>
            <person name="Nozaki H."/>
            <person name="Yoshikawa H."/>
            <person name="Miyagishima S.Y."/>
        </authorList>
    </citation>
    <scope>NUCLEOTIDE SEQUENCE [LARGE SCALE GENOMIC DNA]</scope>
    <source>
        <strain evidence="1 2">NIES-2499</strain>
    </source>
</reference>
<proteinExistence type="predicted"/>
<comment type="caution">
    <text evidence="1">The sequence shown here is derived from an EMBL/GenBank/DDBJ whole genome shotgun (WGS) entry which is preliminary data.</text>
</comment>
<dbReference type="AlphaFoldDB" id="A0A250XUI6"/>
<evidence type="ECO:0000313" key="2">
    <source>
        <dbReference type="Proteomes" id="UP000232323"/>
    </source>
</evidence>
<sequence length="488" mass="53783">STYSDITDWKAAGRKSYIRPDTFLYLLERYCLLAMSCTTLLRGMIVPASMAMVHLCAQGPTSVWTALCSTVASLSTRDRLEQSLVAASRVLAEILSPQTSLLEWMEMYSMDKALQESLTIRAVVLLMTICVNESPSSVSVKQITAKMIRDTTAGSPCLNHLPNSFKVWISRWASPPVFLLSTVDKGSIISGLKRSLHQIGDCLVYLVRDNTDLDDIVKAIQTFCVETSYPIPEASICPAGYIPSSSNQVVTFSVHELITYVTGIPSAKAFCPPNNHVDADTDLDMDMQHEDGLEKENSGLEDAISTLTSGSAKENSGLEDANSTFTSGSATYHEDPVTMFFSTHPWTRVALLRWRLRAGTALSGRMSQLSRLQREAGINLMTLAVTSEADAPQDAPPGLKMETAIRVAWPSSFQSKKIEVFEYISCFIDLLCPLQVEATALLNSIHTLQIHLSDEEDDKNDEDCEVLQQYQSQLNDLLALCDPRLVAE</sequence>
<protein>
    <submittedName>
        <fullName evidence="1">Uncharacterized protein</fullName>
    </submittedName>
</protein>
<dbReference type="Proteomes" id="UP000232323">
    <property type="component" value="Unassembled WGS sequence"/>
</dbReference>
<feature type="non-terminal residue" evidence="1">
    <location>
        <position position="1"/>
    </location>
</feature>
<dbReference type="EMBL" id="BEGY01000323">
    <property type="protein sequence ID" value="GAX86480.1"/>
    <property type="molecule type" value="Genomic_DNA"/>
</dbReference>
<evidence type="ECO:0000313" key="1">
    <source>
        <dbReference type="EMBL" id="GAX86480.1"/>
    </source>
</evidence>